<accession>A0ABT9Z1K0</accession>
<dbReference type="SUPFAM" id="SSF103032">
    <property type="entry name" value="Hypothetical protein YwqG"/>
    <property type="match status" value="1"/>
</dbReference>
<evidence type="ECO:0000313" key="2">
    <source>
        <dbReference type="Proteomes" id="UP001232245"/>
    </source>
</evidence>
<dbReference type="Pfam" id="PF09234">
    <property type="entry name" value="DUF1963"/>
    <property type="match status" value="1"/>
</dbReference>
<proteinExistence type="predicted"/>
<reference evidence="1 2" key="1">
    <citation type="submission" date="2023-07" db="EMBL/GenBank/DDBJ databases">
        <title>Genomic Encyclopedia of Type Strains, Phase IV (KMG-IV): sequencing the most valuable type-strain genomes for metagenomic binning, comparative biology and taxonomic classification.</title>
        <authorList>
            <person name="Goeker M."/>
        </authorList>
    </citation>
    <scope>NUCLEOTIDE SEQUENCE [LARGE SCALE GENOMIC DNA]</scope>
    <source>
        <strain evidence="1 2">DSM 17723</strain>
    </source>
</reference>
<dbReference type="InterPro" id="IPR015315">
    <property type="entry name" value="DUF1963"/>
</dbReference>
<name>A0ABT9Z1K0_9BACI</name>
<evidence type="ECO:0000313" key="1">
    <source>
        <dbReference type="EMBL" id="MDQ0226124.1"/>
    </source>
</evidence>
<dbReference type="Proteomes" id="UP001232245">
    <property type="component" value="Unassembled WGS sequence"/>
</dbReference>
<keyword evidence="2" id="KW-1185">Reference proteome</keyword>
<organism evidence="1 2">
    <name type="scientific">Metabacillus niabensis</name>
    <dbReference type="NCBI Taxonomy" id="324854"/>
    <lineage>
        <taxon>Bacteria</taxon>
        <taxon>Bacillati</taxon>
        <taxon>Bacillota</taxon>
        <taxon>Bacilli</taxon>
        <taxon>Bacillales</taxon>
        <taxon>Bacillaceae</taxon>
        <taxon>Metabacillus</taxon>
    </lineage>
</organism>
<gene>
    <name evidence="1" type="ORF">J2S02_002469</name>
</gene>
<dbReference type="PANTHER" id="PTHR36436">
    <property type="entry name" value="SLL5081 PROTEIN"/>
    <property type="match status" value="1"/>
</dbReference>
<comment type="caution">
    <text evidence="1">The sequence shown here is derived from an EMBL/GenBank/DDBJ whole genome shotgun (WGS) entry which is preliminary data.</text>
</comment>
<dbReference type="EMBL" id="JAUSTZ010000004">
    <property type="protein sequence ID" value="MDQ0226124.1"/>
    <property type="molecule type" value="Genomic_DNA"/>
</dbReference>
<dbReference type="InterPro" id="IPR035948">
    <property type="entry name" value="YwqG-like_sf"/>
</dbReference>
<protein>
    <submittedName>
        <fullName evidence="1">Uncharacterized protein YwqG</fullName>
    </submittedName>
</protein>
<dbReference type="Gene3D" id="2.30.320.10">
    <property type="entry name" value="YwqG-like"/>
    <property type="match status" value="1"/>
</dbReference>
<sequence>MRNKPQIFLPKQLIKYNDIIQKSVVPYIRINGEMRKTGVYESKFGGTPYFPKDMEYPIDYNNKPMKLMAQLNFAEIPHLDPYPEKGILQFFVTAYDDLMGLDFDRKVDGDTYKVIYHEEILPEEMLVNEFPEVDEQHEDFCFPFESEVGLTFEIGYEALGIADFRANEQLKDVYLDEIVDEDGTEMWDIFAEEISNEGHKIGGYAFFTQTDPREYSSNGVKDYSILLLQIDTDDENDIMWGDSGVGNFFICEEDLKNLDFTKVLYNWDCH</sequence>
<dbReference type="PANTHER" id="PTHR36436:SF6">
    <property type="entry name" value="SLL5081 PROTEIN"/>
    <property type="match status" value="1"/>
</dbReference>
<dbReference type="RefSeq" id="WP_174880079.1">
    <property type="nucleotide sequence ID" value="NZ_CADEPK010000098.1"/>
</dbReference>